<keyword evidence="4" id="KW-1185">Reference proteome</keyword>
<dbReference type="Gene3D" id="3.10.180.10">
    <property type="entry name" value="2,3-Dihydroxybiphenyl 1,2-Dioxygenase, domain 1"/>
    <property type="match status" value="1"/>
</dbReference>
<comment type="caution">
    <text evidence="2">The sequence shown here is derived from an EMBL/GenBank/DDBJ whole genome shotgun (WGS) entry which is preliminary data.</text>
</comment>
<dbReference type="SUPFAM" id="SSF54593">
    <property type="entry name" value="Glyoxalase/Bleomycin resistance protein/Dihydroxybiphenyl dioxygenase"/>
    <property type="match status" value="1"/>
</dbReference>
<evidence type="ECO:0000313" key="2">
    <source>
        <dbReference type="EMBL" id="KAJ8499538.1"/>
    </source>
</evidence>
<organism evidence="2 4">
    <name type="scientific">Ensete ventricosum</name>
    <name type="common">Abyssinian banana</name>
    <name type="synonym">Musa ensete</name>
    <dbReference type="NCBI Taxonomy" id="4639"/>
    <lineage>
        <taxon>Eukaryota</taxon>
        <taxon>Viridiplantae</taxon>
        <taxon>Streptophyta</taxon>
        <taxon>Embryophyta</taxon>
        <taxon>Tracheophyta</taxon>
        <taxon>Spermatophyta</taxon>
        <taxon>Magnoliopsida</taxon>
        <taxon>Liliopsida</taxon>
        <taxon>Zingiberales</taxon>
        <taxon>Musaceae</taxon>
        <taxon>Ensete</taxon>
    </lineage>
</organism>
<gene>
    <name evidence="2" type="ORF">OPV22_010090</name>
    <name evidence="3" type="ORF">OPV22_010091</name>
</gene>
<dbReference type="Pfam" id="PF00903">
    <property type="entry name" value="Glyoxalase"/>
    <property type="match status" value="1"/>
</dbReference>
<dbReference type="EMBL" id="JAQQAF010000003">
    <property type="protein sequence ID" value="KAJ8499538.1"/>
    <property type="molecule type" value="Genomic_DNA"/>
</dbReference>
<sequence>MALEMMVQEEAMPSMPPLMSMNHVSFMCRSVSQSVKFYREVLGFVSIKRPSSFSFKGAWLFNYGIGIHLLQCNTSEKALPERKRVINPKDNHISFQCSNMKLLMLKLKKMGVEYVTAKVEEDGIQVDQLFFHDPDGNMIEICNCDNLPVLPLSSLHPCLSSPSGSSMLID</sequence>
<evidence type="ECO:0000313" key="4">
    <source>
        <dbReference type="Proteomes" id="UP001222027"/>
    </source>
</evidence>
<reference evidence="2 4" key="1">
    <citation type="submission" date="2022-12" db="EMBL/GenBank/DDBJ databases">
        <title>Chromosome-scale assembly of the Ensete ventricosum genome.</title>
        <authorList>
            <person name="Dussert Y."/>
            <person name="Stocks J."/>
            <person name="Wendawek A."/>
            <person name="Woldeyes F."/>
            <person name="Nichols R.A."/>
            <person name="Borrell J.S."/>
        </authorList>
    </citation>
    <scope>NUCLEOTIDE SEQUENCE [LARGE SCALE GENOMIC DNA]</scope>
    <source>
        <strain evidence="4">cv. Maze</strain>
        <strain evidence="2">MazeRef_0001</strain>
        <tissue evidence="2">Seeds</tissue>
    </source>
</reference>
<evidence type="ECO:0000313" key="3">
    <source>
        <dbReference type="EMBL" id="KAJ8499539.1"/>
    </source>
</evidence>
<accession>A0AAV8R6Q5</accession>
<protein>
    <recommendedName>
        <fullName evidence="1">VOC domain-containing protein</fullName>
    </recommendedName>
</protein>
<dbReference type="PANTHER" id="PTHR46142:SF13">
    <property type="entry name" value="LACTOYLGLUTATHIONE LYASE_GLYOXALASE I FAMILY PROTEIN"/>
    <property type="match status" value="1"/>
</dbReference>
<dbReference type="Proteomes" id="UP001222027">
    <property type="component" value="Unassembled WGS sequence"/>
</dbReference>
<dbReference type="PANTHER" id="PTHR46142">
    <property type="match status" value="1"/>
</dbReference>
<dbReference type="PROSITE" id="PS51819">
    <property type="entry name" value="VOC"/>
    <property type="match status" value="1"/>
</dbReference>
<dbReference type="InterPro" id="IPR037523">
    <property type="entry name" value="VOC_core"/>
</dbReference>
<dbReference type="InterPro" id="IPR029068">
    <property type="entry name" value="Glyas_Bleomycin-R_OHBP_Dase"/>
</dbReference>
<feature type="domain" description="VOC" evidence="1">
    <location>
        <begin position="20"/>
        <end position="144"/>
    </location>
</feature>
<dbReference type="EMBL" id="JAQQAF010000003">
    <property type="protein sequence ID" value="KAJ8499539.1"/>
    <property type="molecule type" value="Genomic_DNA"/>
</dbReference>
<dbReference type="AlphaFoldDB" id="A0AAV8R6Q5"/>
<dbReference type="InterPro" id="IPR004360">
    <property type="entry name" value="Glyas_Fos-R_dOase_dom"/>
</dbReference>
<proteinExistence type="predicted"/>
<evidence type="ECO:0000259" key="1">
    <source>
        <dbReference type="PROSITE" id="PS51819"/>
    </source>
</evidence>
<name>A0AAV8R6Q5_ENSVE</name>